<dbReference type="Proteomes" id="UP001302745">
    <property type="component" value="Unassembled WGS sequence"/>
</dbReference>
<dbReference type="PRINTS" id="PR01415">
    <property type="entry name" value="ANKYRIN"/>
</dbReference>
<name>A0AAN6VKQ6_9PEZI</name>
<dbReference type="SMART" id="SM00248">
    <property type="entry name" value="ANK"/>
    <property type="match status" value="7"/>
</dbReference>
<evidence type="ECO:0000313" key="4">
    <source>
        <dbReference type="EMBL" id="KAK4152175.1"/>
    </source>
</evidence>
<dbReference type="Gene3D" id="1.25.40.20">
    <property type="entry name" value="Ankyrin repeat-containing domain"/>
    <property type="match status" value="3"/>
</dbReference>
<organism evidence="4 5">
    <name type="scientific">Chaetomidium leptoderma</name>
    <dbReference type="NCBI Taxonomy" id="669021"/>
    <lineage>
        <taxon>Eukaryota</taxon>
        <taxon>Fungi</taxon>
        <taxon>Dikarya</taxon>
        <taxon>Ascomycota</taxon>
        <taxon>Pezizomycotina</taxon>
        <taxon>Sordariomycetes</taxon>
        <taxon>Sordariomycetidae</taxon>
        <taxon>Sordariales</taxon>
        <taxon>Chaetomiaceae</taxon>
        <taxon>Chaetomidium</taxon>
    </lineage>
</organism>
<protein>
    <submittedName>
        <fullName evidence="4">Ankyrin repeat-containing domain protein</fullName>
    </submittedName>
</protein>
<dbReference type="PANTHER" id="PTHR24161:SF121">
    <property type="entry name" value="M-PHASE PHOSPHOPROTEIN 8"/>
    <property type="match status" value="1"/>
</dbReference>
<reference evidence="4" key="2">
    <citation type="submission" date="2023-05" db="EMBL/GenBank/DDBJ databases">
        <authorList>
            <consortium name="Lawrence Berkeley National Laboratory"/>
            <person name="Steindorff A."/>
            <person name="Hensen N."/>
            <person name="Bonometti L."/>
            <person name="Westerberg I."/>
            <person name="Brannstrom I.O."/>
            <person name="Guillou S."/>
            <person name="Cros-Aarteil S."/>
            <person name="Calhoun S."/>
            <person name="Haridas S."/>
            <person name="Kuo A."/>
            <person name="Mondo S."/>
            <person name="Pangilinan J."/>
            <person name="Riley R."/>
            <person name="Labutti K."/>
            <person name="Andreopoulos B."/>
            <person name="Lipzen A."/>
            <person name="Chen C."/>
            <person name="Yanf M."/>
            <person name="Daum C."/>
            <person name="Ng V."/>
            <person name="Clum A."/>
            <person name="Ohm R."/>
            <person name="Martin F."/>
            <person name="Silar P."/>
            <person name="Natvig D."/>
            <person name="Lalanne C."/>
            <person name="Gautier V."/>
            <person name="Ament-Velasquez S.L."/>
            <person name="Kruys A."/>
            <person name="Hutchinson M.I."/>
            <person name="Powell A.J."/>
            <person name="Barry K."/>
            <person name="Miller A.N."/>
            <person name="Grigoriev I.V."/>
            <person name="Debuchy R."/>
            <person name="Gladieux P."/>
            <person name="Thoren M.H."/>
            <person name="Johannesson H."/>
        </authorList>
    </citation>
    <scope>NUCLEOTIDE SEQUENCE</scope>
    <source>
        <strain evidence="4">CBS 538.74</strain>
    </source>
</reference>
<dbReference type="InterPro" id="IPR002110">
    <property type="entry name" value="Ankyrin_rpt"/>
</dbReference>
<accession>A0AAN6VKQ6</accession>
<evidence type="ECO:0000256" key="1">
    <source>
        <dbReference type="ARBA" id="ARBA00022737"/>
    </source>
</evidence>
<evidence type="ECO:0000313" key="5">
    <source>
        <dbReference type="Proteomes" id="UP001302745"/>
    </source>
</evidence>
<feature type="repeat" description="ANK" evidence="3">
    <location>
        <begin position="229"/>
        <end position="262"/>
    </location>
</feature>
<keyword evidence="5" id="KW-1185">Reference proteome</keyword>
<dbReference type="PROSITE" id="PS50088">
    <property type="entry name" value="ANK_REPEAT"/>
    <property type="match status" value="2"/>
</dbReference>
<dbReference type="EMBL" id="MU856984">
    <property type="protein sequence ID" value="KAK4152175.1"/>
    <property type="molecule type" value="Genomic_DNA"/>
</dbReference>
<dbReference type="Pfam" id="PF00023">
    <property type="entry name" value="Ank"/>
    <property type="match status" value="1"/>
</dbReference>
<dbReference type="InterPro" id="IPR036770">
    <property type="entry name" value="Ankyrin_rpt-contain_sf"/>
</dbReference>
<comment type="caution">
    <text evidence="4">The sequence shown here is derived from an EMBL/GenBank/DDBJ whole genome shotgun (WGS) entry which is preliminary data.</text>
</comment>
<dbReference type="Pfam" id="PF12796">
    <property type="entry name" value="Ank_2"/>
    <property type="match status" value="1"/>
</dbReference>
<dbReference type="PANTHER" id="PTHR24161">
    <property type="entry name" value="ANK_REP_REGION DOMAIN-CONTAINING PROTEIN-RELATED"/>
    <property type="match status" value="1"/>
</dbReference>
<evidence type="ECO:0000256" key="2">
    <source>
        <dbReference type="ARBA" id="ARBA00023043"/>
    </source>
</evidence>
<dbReference type="SUPFAM" id="SSF48403">
    <property type="entry name" value="Ankyrin repeat"/>
    <property type="match status" value="3"/>
</dbReference>
<gene>
    <name evidence="4" type="ORF">C8A00DRAFT_35144</name>
</gene>
<proteinExistence type="predicted"/>
<sequence length="578" mass="63497">MINNHLDQAKDKSALARTCKRLYMPLVGELYKHNVQRQDADALVWAVQSDTRINTLKRLHAHGADVTNRSEIYRVKVPCLHCEIPLGPECTPFSANSGLVHLAARFGQPKTVSWLLDHGVSAEVTAVDDCPCGFRRAHDVIPSIFVRRRTAPPLVLWSPQTCTVLNSAICGAGNLEVVRLLTLDHQVSPVVLENTSVTALHVAAFKGHTDIAAFLVRHGLVNVNAAAESGSSPLHYACRRYNNGAMVATLVELGADLHAVDGQGITPFMTACVFACLGTARALLDAGANGLELFPRYVQALMEGPIHCLCSNRERFFRPPAHRDVRLDTLPRRRRRQMTPHAPVKHDQWETDRRHLISTLVARGADINAATPRPMGANSPLMHAVRNHANPPCFLRFLLEHGAQANQEARDYGRTTALHSVEDPAKARALLAVGGARLDVPNALGNTPLSRAVNHAMTDMAERHRHRRRLAMAAAAPGAGAEKLEECSSCRPVLLHVMLEHAATQCSAEYLAELLREIVGLDGLSVEDQDARIEMVRLLRSYGADTSLVERDMLPLLTLHADDERLLSFLRELYMGGP</sequence>
<keyword evidence="2 3" id="KW-0040">ANK repeat</keyword>
<dbReference type="PROSITE" id="PS50297">
    <property type="entry name" value="ANK_REP_REGION"/>
    <property type="match status" value="2"/>
</dbReference>
<reference evidence="4" key="1">
    <citation type="journal article" date="2023" name="Mol. Phylogenet. Evol.">
        <title>Genome-scale phylogeny and comparative genomics of the fungal order Sordariales.</title>
        <authorList>
            <person name="Hensen N."/>
            <person name="Bonometti L."/>
            <person name="Westerberg I."/>
            <person name="Brannstrom I.O."/>
            <person name="Guillou S."/>
            <person name="Cros-Aarteil S."/>
            <person name="Calhoun S."/>
            <person name="Haridas S."/>
            <person name="Kuo A."/>
            <person name="Mondo S."/>
            <person name="Pangilinan J."/>
            <person name="Riley R."/>
            <person name="LaButti K."/>
            <person name="Andreopoulos B."/>
            <person name="Lipzen A."/>
            <person name="Chen C."/>
            <person name="Yan M."/>
            <person name="Daum C."/>
            <person name="Ng V."/>
            <person name="Clum A."/>
            <person name="Steindorff A."/>
            <person name="Ohm R.A."/>
            <person name="Martin F."/>
            <person name="Silar P."/>
            <person name="Natvig D.O."/>
            <person name="Lalanne C."/>
            <person name="Gautier V."/>
            <person name="Ament-Velasquez S.L."/>
            <person name="Kruys A."/>
            <person name="Hutchinson M.I."/>
            <person name="Powell A.J."/>
            <person name="Barry K."/>
            <person name="Miller A.N."/>
            <person name="Grigoriev I.V."/>
            <person name="Debuchy R."/>
            <person name="Gladieux P."/>
            <person name="Hiltunen Thoren M."/>
            <person name="Johannesson H."/>
        </authorList>
    </citation>
    <scope>NUCLEOTIDE SEQUENCE</scope>
    <source>
        <strain evidence="4">CBS 538.74</strain>
    </source>
</reference>
<feature type="repeat" description="ANK" evidence="3">
    <location>
        <begin position="195"/>
        <end position="219"/>
    </location>
</feature>
<keyword evidence="1" id="KW-0677">Repeat</keyword>
<evidence type="ECO:0000256" key="3">
    <source>
        <dbReference type="PROSITE-ProRule" id="PRU00023"/>
    </source>
</evidence>
<dbReference type="AlphaFoldDB" id="A0AAN6VKQ6"/>